<gene>
    <name evidence="1" type="ORF">L2764_08735</name>
</gene>
<sequence length="233" mass="26045">MWRNIATLEGETSFVLHHGPNVGQRTYLNHHIELIDFVLGVVNSLSNMVQAASLNDRDNYAALTAWSNRANEPTSSSMPCGDGIATHNILLALANMAKYPQHCTDEFYALSLMASMPYEPQYRYGESEVTSLSGLGWMISIMFDGITTPDGFHYVPREYRMNGPANFVINYEGSIWVSNNYLFEPELNESCPSHMAIRLNPDGTYVDDYVQDNGLYGVGYGIAMALETGNVWF</sequence>
<comment type="caution">
    <text evidence="1">The sequence shown here is derived from an EMBL/GenBank/DDBJ whole genome shotgun (WGS) entry which is preliminary data.</text>
</comment>
<dbReference type="Proteomes" id="UP001203423">
    <property type="component" value="Unassembled WGS sequence"/>
</dbReference>
<name>A0ABT0LA59_9GAMM</name>
<evidence type="ECO:0000313" key="1">
    <source>
        <dbReference type="EMBL" id="MCL1124559.1"/>
    </source>
</evidence>
<proteinExistence type="predicted"/>
<reference evidence="1 2" key="1">
    <citation type="submission" date="2022-01" db="EMBL/GenBank/DDBJ databases">
        <title>Whole genome-based taxonomy of the Shewanellaceae.</title>
        <authorList>
            <person name="Martin-Rodriguez A.J."/>
        </authorList>
    </citation>
    <scope>NUCLEOTIDE SEQUENCE [LARGE SCALE GENOMIC DNA]</scope>
    <source>
        <strain evidence="1 2">DSM 17177</strain>
    </source>
</reference>
<protein>
    <submittedName>
        <fullName evidence="1">Uncharacterized protein</fullName>
    </submittedName>
</protein>
<evidence type="ECO:0000313" key="2">
    <source>
        <dbReference type="Proteomes" id="UP001203423"/>
    </source>
</evidence>
<dbReference type="RefSeq" id="WP_248939837.1">
    <property type="nucleotide sequence ID" value="NZ_JAKIKS010000026.1"/>
</dbReference>
<keyword evidence="2" id="KW-1185">Reference proteome</keyword>
<dbReference type="EMBL" id="JAKIKS010000026">
    <property type="protein sequence ID" value="MCL1124559.1"/>
    <property type="molecule type" value="Genomic_DNA"/>
</dbReference>
<accession>A0ABT0LA59</accession>
<organism evidence="1 2">
    <name type="scientific">Shewanella surugensis</name>
    <dbReference type="NCBI Taxonomy" id="212020"/>
    <lineage>
        <taxon>Bacteria</taxon>
        <taxon>Pseudomonadati</taxon>
        <taxon>Pseudomonadota</taxon>
        <taxon>Gammaproteobacteria</taxon>
        <taxon>Alteromonadales</taxon>
        <taxon>Shewanellaceae</taxon>
        <taxon>Shewanella</taxon>
    </lineage>
</organism>